<dbReference type="SUPFAM" id="SSF46894">
    <property type="entry name" value="C-terminal effector domain of the bipartite response regulators"/>
    <property type="match status" value="1"/>
</dbReference>
<name>A0ABN2UL93_9MICO</name>
<protein>
    <recommendedName>
        <fullName evidence="4">HTH luxR-type domain-containing protein</fullName>
    </recommendedName>
</protein>
<dbReference type="EMBL" id="BAAANB010000021">
    <property type="protein sequence ID" value="GAA2039331.1"/>
    <property type="molecule type" value="Genomic_DNA"/>
</dbReference>
<dbReference type="Gene3D" id="3.40.50.300">
    <property type="entry name" value="P-loop containing nucleotide triphosphate hydrolases"/>
    <property type="match status" value="1"/>
</dbReference>
<keyword evidence="3" id="KW-0804">Transcription</keyword>
<dbReference type="InterPro" id="IPR011990">
    <property type="entry name" value="TPR-like_helical_dom_sf"/>
</dbReference>
<sequence length="870" mass="94954">MVGPRHARMIIPPTSVHTIERARLVALVEHRPVVVLAGMAGYGKSTLLAGASRRQQVKGAAIWLGLDDSDRSPARLVADLVTAVGLSGVEELASDLEPLRASAPRAEPLILVDSLLEVLYGAELPVTLVLDDVQELIGAKGSIELIDHILKWAPANMRVAVAARVAPPLRLQRLRLDDRLTYLRHEQLAFTPEETSEAMHTAGLHLDAETVESIHSATGGWPAGVRMAILATRQYGEHRQVPTQLRRDQALAEYLATEVLASLSDDLREFVLDATLDEQVCPSLVDSVRGTRNAEAMLERCVADGLFLSRRAGDAEEAWYHWHPLFAAHIHRRVVADYPERATLLHAAAADWWSAVDAPTAIRHAVAAGDGERASRIFANRWLELLLQGRTDAMLQALEQVPEGSAYAGDAHLARTLVLVQDGNTDDAQAQMHGATDAAALLPPEARPEFEDRMAVVELFRTGYGLGLRAAATPGAALLERFHQAEHRPDPAVLASVQMFVGMGRTRLHAEPELTLSMLRSSAATAHDTGLLALELSALAEWCIPAIAHGRLREIRDVAVDVLARADERGWVGLATLAPAVAFLGFLDYWQGNLEEARAQLDRSLTMMLPFDSDLRVLILDYLTQVCLELGDLATARRYITEIQPLVDSDRSARWWHSMLAALEGLVLLAEGHTREAVALATQPMTEPEYPMARAHRAKVLAHAGRPVEALAELDLMPRGRLVQVDCLARCVEAEARAQLGRPDAHASLEQALAAAGPDELFGPFLGGGKRLANLLKAHLDHGTAHATAVTQVLGRIASGHRRGPVGEQLTEREHAILRYLATNLTNEEIAKAEYISLYTVKTHLAHIYQKLGVGNRRAAIRRAAELDLY</sequence>
<dbReference type="InterPro" id="IPR027417">
    <property type="entry name" value="P-loop_NTPase"/>
</dbReference>
<keyword evidence="2" id="KW-0238">DNA-binding</keyword>
<evidence type="ECO:0000313" key="5">
    <source>
        <dbReference type="EMBL" id="GAA2039331.1"/>
    </source>
</evidence>
<dbReference type="SUPFAM" id="SSF52540">
    <property type="entry name" value="P-loop containing nucleoside triphosphate hydrolases"/>
    <property type="match status" value="1"/>
</dbReference>
<evidence type="ECO:0000256" key="3">
    <source>
        <dbReference type="ARBA" id="ARBA00023163"/>
    </source>
</evidence>
<dbReference type="PANTHER" id="PTHR44688:SF16">
    <property type="entry name" value="DNA-BINDING TRANSCRIPTIONAL ACTIVATOR DEVR_DOSR"/>
    <property type="match status" value="1"/>
</dbReference>
<organism evidence="5 6">
    <name type="scientific">Terrabacter terrae</name>
    <dbReference type="NCBI Taxonomy" id="318434"/>
    <lineage>
        <taxon>Bacteria</taxon>
        <taxon>Bacillati</taxon>
        <taxon>Actinomycetota</taxon>
        <taxon>Actinomycetes</taxon>
        <taxon>Micrococcales</taxon>
        <taxon>Intrasporangiaceae</taxon>
        <taxon>Terrabacter</taxon>
    </lineage>
</organism>
<comment type="caution">
    <text evidence="5">The sequence shown here is derived from an EMBL/GenBank/DDBJ whole genome shotgun (WGS) entry which is preliminary data.</text>
</comment>
<dbReference type="PANTHER" id="PTHR44688">
    <property type="entry name" value="DNA-BINDING TRANSCRIPTIONAL ACTIVATOR DEVR_DOSR"/>
    <property type="match status" value="1"/>
</dbReference>
<keyword evidence="1" id="KW-0805">Transcription regulation</keyword>
<dbReference type="SMART" id="SM00421">
    <property type="entry name" value="HTH_LUXR"/>
    <property type="match status" value="1"/>
</dbReference>
<dbReference type="InterPro" id="IPR016032">
    <property type="entry name" value="Sig_transdc_resp-reg_C-effctor"/>
</dbReference>
<gene>
    <name evidence="5" type="ORF">GCM10009740_35080</name>
</gene>
<evidence type="ECO:0000313" key="6">
    <source>
        <dbReference type="Proteomes" id="UP001501285"/>
    </source>
</evidence>
<proteinExistence type="predicted"/>
<dbReference type="CDD" id="cd06170">
    <property type="entry name" value="LuxR_C_like"/>
    <property type="match status" value="1"/>
</dbReference>
<dbReference type="Gene3D" id="1.10.10.10">
    <property type="entry name" value="Winged helix-like DNA-binding domain superfamily/Winged helix DNA-binding domain"/>
    <property type="match status" value="1"/>
</dbReference>
<evidence type="ECO:0000259" key="4">
    <source>
        <dbReference type="PROSITE" id="PS50043"/>
    </source>
</evidence>
<evidence type="ECO:0000256" key="2">
    <source>
        <dbReference type="ARBA" id="ARBA00023125"/>
    </source>
</evidence>
<dbReference type="PROSITE" id="PS50043">
    <property type="entry name" value="HTH_LUXR_2"/>
    <property type="match status" value="1"/>
</dbReference>
<dbReference type="SUPFAM" id="SSF48452">
    <property type="entry name" value="TPR-like"/>
    <property type="match status" value="1"/>
</dbReference>
<dbReference type="InterPro" id="IPR059106">
    <property type="entry name" value="WHD_MalT"/>
</dbReference>
<dbReference type="Proteomes" id="UP001501285">
    <property type="component" value="Unassembled WGS sequence"/>
</dbReference>
<dbReference type="InterPro" id="IPR000792">
    <property type="entry name" value="Tscrpt_reg_LuxR_C"/>
</dbReference>
<dbReference type="PRINTS" id="PR00038">
    <property type="entry name" value="HTHLUXR"/>
</dbReference>
<reference evidence="5 6" key="1">
    <citation type="journal article" date="2019" name="Int. J. Syst. Evol. Microbiol.">
        <title>The Global Catalogue of Microorganisms (GCM) 10K type strain sequencing project: providing services to taxonomists for standard genome sequencing and annotation.</title>
        <authorList>
            <consortium name="The Broad Institute Genomics Platform"/>
            <consortium name="The Broad Institute Genome Sequencing Center for Infectious Disease"/>
            <person name="Wu L."/>
            <person name="Ma J."/>
        </authorList>
    </citation>
    <scope>NUCLEOTIDE SEQUENCE [LARGE SCALE GENOMIC DNA]</scope>
    <source>
        <strain evidence="5 6">JCM 14283</strain>
    </source>
</reference>
<dbReference type="Gene3D" id="1.25.40.10">
    <property type="entry name" value="Tetratricopeptide repeat domain"/>
    <property type="match status" value="1"/>
</dbReference>
<evidence type="ECO:0000256" key="1">
    <source>
        <dbReference type="ARBA" id="ARBA00023015"/>
    </source>
</evidence>
<dbReference type="InterPro" id="IPR036388">
    <property type="entry name" value="WH-like_DNA-bd_sf"/>
</dbReference>
<dbReference type="Pfam" id="PF25873">
    <property type="entry name" value="WHD_MalT"/>
    <property type="match status" value="1"/>
</dbReference>
<accession>A0ABN2UL93</accession>
<keyword evidence="6" id="KW-1185">Reference proteome</keyword>
<dbReference type="Pfam" id="PF00196">
    <property type="entry name" value="GerE"/>
    <property type="match status" value="1"/>
</dbReference>
<feature type="domain" description="HTH luxR-type" evidence="4">
    <location>
        <begin position="801"/>
        <end position="868"/>
    </location>
</feature>